<dbReference type="PANTHER" id="PTHR30250:SF10">
    <property type="entry name" value="LIPOPOLYSACCHARIDE BIOSYNTHESIS PROTEIN WZXC"/>
    <property type="match status" value="1"/>
</dbReference>
<dbReference type="Pfam" id="PF13440">
    <property type="entry name" value="Polysacc_synt_3"/>
    <property type="match status" value="1"/>
</dbReference>
<comment type="caution">
    <text evidence="8">The sequence shown here is derived from an EMBL/GenBank/DDBJ whole genome shotgun (WGS) entry which is preliminary data.</text>
</comment>
<reference evidence="8 9" key="1">
    <citation type="submission" date="2014-10" db="EMBL/GenBank/DDBJ databases">
        <title>Kaistella solincola genome.</title>
        <authorList>
            <person name="Newman J.D."/>
        </authorList>
    </citation>
    <scope>NUCLEOTIDE SEQUENCE [LARGE SCALE GENOMIC DNA]</scope>
    <source>
        <strain evidence="8 9">DSM 22468</strain>
    </source>
</reference>
<dbReference type="PANTHER" id="PTHR30250">
    <property type="entry name" value="PST FAMILY PREDICTED COLANIC ACID TRANSPORTER"/>
    <property type="match status" value="1"/>
</dbReference>
<name>A0ABR4ZQ50_9FLAO</name>
<feature type="transmembrane region" description="Helical" evidence="7">
    <location>
        <begin position="12"/>
        <end position="35"/>
    </location>
</feature>
<feature type="transmembrane region" description="Helical" evidence="7">
    <location>
        <begin position="149"/>
        <end position="167"/>
    </location>
</feature>
<keyword evidence="4 7" id="KW-0812">Transmembrane</keyword>
<keyword evidence="6 7" id="KW-0472">Membrane</keyword>
<accession>A0ABR4ZQ50</accession>
<evidence type="ECO:0000313" key="8">
    <source>
        <dbReference type="EMBL" id="KIA82871.1"/>
    </source>
</evidence>
<feature type="transmembrane region" description="Helical" evidence="7">
    <location>
        <begin position="79"/>
        <end position="98"/>
    </location>
</feature>
<comment type="similarity">
    <text evidence="2">Belongs to the polysaccharide synthase family.</text>
</comment>
<evidence type="ECO:0000256" key="5">
    <source>
        <dbReference type="ARBA" id="ARBA00022989"/>
    </source>
</evidence>
<evidence type="ECO:0000313" key="9">
    <source>
        <dbReference type="Proteomes" id="UP000031275"/>
    </source>
</evidence>
<evidence type="ECO:0000256" key="4">
    <source>
        <dbReference type="ARBA" id="ARBA00022692"/>
    </source>
</evidence>
<evidence type="ECO:0000256" key="6">
    <source>
        <dbReference type="ARBA" id="ARBA00023136"/>
    </source>
</evidence>
<feature type="transmembrane region" description="Helical" evidence="7">
    <location>
        <begin position="41"/>
        <end position="67"/>
    </location>
</feature>
<dbReference type="CDD" id="cd13127">
    <property type="entry name" value="MATE_tuaB_like"/>
    <property type="match status" value="1"/>
</dbReference>
<organism evidence="8 9">
    <name type="scientific">Kaistella solincola</name>
    <dbReference type="NCBI Taxonomy" id="510955"/>
    <lineage>
        <taxon>Bacteria</taxon>
        <taxon>Pseudomonadati</taxon>
        <taxon>Bacteroidota</taxon>
        <taxon>Flavobacteriia</taxon>
        <taxon>Flavobacteriales</taxon>
        <taxon>Weeksellaceae</taxon>
        <taxon>Chryseobacterium group</taxon>
        <taxon>Kaistella</taxon>
    </lineage>
</organism>
<gene>
    <name evidence="8" type="ORF">OA84_04670</name>
</gene>
<dbReference type="RefSeq" id="WP_039343169.1">
    <property type="nucleotide sequence ID" value="NZ_JSYK01000003.1"/>
</dbReference>
<feature type="transmembrane region" description="Helical" evidence="7">
    <location>
        <begin position="324"/>
        <end position="341"/>
    </location>
</feature>
<dbReference type="Proteomes" id="UP000031275">
    <property type="component" value="Unassembled WGS sequence"/>
</dbReference>
<sequence length="477" mass="54083">MSLKKQAVSGLIWTFFEQFGSALVSFAISVLLARLLQPSDFGVIALFHVVTGLATVIIGGGLASSLIRTNLADEKDYSTVFIFNIASSFVLYIIIYLTAPFVAMFYKLEILTNIIRVYCIILIINAFVTVQKTHFIKELNFKMAFKIQLPSLIVGGGTGVFLAYIGFGVWSLVYSAIIQSLVFMLQHWFYSDWRPKVIFDREKFKYHFNYGYKITLAAILEILFSNVYTIIIGKYFSIQQLGYYNRADSLKQLPVSNLSTALNKVSFPLFAKISHDNVKLKEVYQKMMGVVIFVIAPVLALMVVAAEPLIRFLLTEKWLPAVPYFKILSIAGLLYPINAYNMNVLKVKGKTDLFLKLEIIKKILTVAVVFIALKFGIYGLLWGQVFLSVLALFVNSFYTGKILKYNVWAQINDLVKPMFLATLVGGLLYLIDQILLSDLNDLFRLILLTATYTSIYGGIAFLFKFKEIRFIKELIEK</sequence>
<feature type="transmembrane region" description="Helical" evidence="7">
    <location>
        <begin position="283"/>
        <end position="304"/>
    </location>
</feature>
<keyword evidence="9" id="KW-1185">Reference proteome</keyword>
<dbReference type="EMBL" id="JSYK01000003">
    <property type="protein sequence ID" value="KIA82871.1"/>
    <property type="molecule type" value="Genomic_DNA"/>
</dbReference>
<feature type="transmembrane region" description="Helical" evidence="7">
    <location>
        <begin position="442"/>
        <end position="463"/>
    </location>
</feature>
<feature type="transmembrane region" description="Helical" evidence="7">
    <location>
        <begin position="110"/>
        <end position="128"/>
    </location>
</feature>
<protein>
    <submittedName>
        <fullName evidence="8">Capsule biosynthesis protein CapK</fullName>
    </submittedName>
</protein>
<evidence type="ECO:0000256" key="7">
    <source>
        <dbReference type="SAM" id="Phobius"/>
    </source>
</evidence>
<keyword evidence="3" id="KW-1003">Cell membrane</keyword>
<comment type="subcellular location">
    <subcellularLocation>
        <location evidence="1">Cell membrane</location>
        <topology evidence="1">Multi-pass membrane protein</topology>
    </subcellularLocation>
</comment>
<dbReference type="InterPro" id="IPR050833">
    <property type="entry name" value="Poly_Biosynth_Transport"/>
</dbReference>
<keyword evidence="5 7" id="KW-1133">Transmembrane helix</keyword>
<evidence type="ECO:0000256" key="3">
    <source>
        <dbReference type="ARBA" id="ARBA00022475"/>
    </source>
</evidence>
<proteinExistence type="inferred from homology"/>
<feature type="transmembrane region" description="Helical" evidence="7">
    <location>
        <begin position="379"/>
        <end position="398"/>
    </location>
</feature>
<feature type="transmembrane region" description="Helical" evidence="7">
    <location>
        <begin position="418"/>
        <end position="436"/>
    </location>
</feature>
<evidence type="ECO:0000256" key="2">
    <source>
        <dbReference type="ARBA" id="ARBA00007430"/>
    </source>
</evidence>
<feature type="transmembrane region" description="Helical" evidence="7">
    <location>
        <begin position="210"/>
        <end position="233"/>
    </location>
</feature>
<evidence type="ECO:0000256" key="1">
    <source>
        <dbReference type="ARBA" id="ARBA00004651"/>
    </source>
</evidence>